<gene>
    <name evidence="1" type="ORF">ACE1CC_15225</name>
</gene>
<sequence length="45" mass="5139">MRWRSLRVARIAHFHSKVKSDRSFSTVANFGSAIAPSQLQLILRV</sequence>
<organism evidence="1 2">
    <name type="scientific">Floridaenema aerugineum BLCC-F46</name>
    <dbReference type="NCBI Taxonomy" id="3153654"/>
    <lineage>
        <taxon>Bacteria</taxon>
        <taxon>Bacillati</taxon>
        <taxon>Cyanobacteriota</taxon>
        <taxon>Cyanophyceae</taxon>
        <taxon>Oscillatoriophycideae</taxon>
        <taxon>Aerosakkonematales</taxon>
        <taxon>Aerosakkonemataceae</taxon>
        <taxon>Floridanema</taxon>
        <taxon>Floridanema aerugineum</taxon>
    </lineage>
</organism>
<reference evidence="1 2" key="1">
    <citation type="submission" date="2024-09" db="EMBL/GenBank/DDBJ databases">
        <title>Floridaenema gen nov. (Aerosakkonemataceae, Aerosakkonematales ord. nov., Cyanobacteria) from benthic tropical and subtropical fresh waters, with the description of four new species.</title>
        <authorList>
            <person name="Moretto J.A."/>
            <person name="Berthold D.E."/>
            <person name="Lefler F.W."/>
            <person name="Huang I.-S."/>
            <person name="Laughinghouse H. IV."/>
        </authorList>
    </citation>
    <scope>NUCLEOTIDE SEQUENCE [LARGE SCALE GENOMIC DNA]</scope>
    <source>
        <strain evidence="1 2">BLCC-F46</strain>
    </source>
</reference>
<dbReference type="Proteomes" id="UP001576774">
    <property type="component" value="Unassembled WGS sequence"/>
</dbReference>
<dbReference type="EMBL" id="JBHFNQ010000115">
    <property type="protein sequence ID" value="MFB2878202.1"/>
    <property type="molecule type" value="Genomic_DNA"/>
</dbReference>
<name>A0ABV4X729_9CYAN</name>
<protein>
    <submittedName>
        <fullName evidence="1">Uncharacterized protein</fullName>
    </submittedName>
</protein>
<accession>A0ABV4X729</accession>
<proteinExistence type="predicted"/>
<evidence type="ECO:0000313" key="2">
    <source>
        <dbReference type="Proteomes" id="UP001576774"/>
    </source>
</evidence>
<evidence type="ECO:0000313" key="1">
    <source>
        <dbReference type="EMBL" id="MFB2878202.1"/>
    </source>
</evidence>
<keyword evidence="2" id="KW-1185">Reference proteome</keyword>
<comment type="caution">
    <text evidence="1">The sequence shown here is derived from an EMBL/GenBank/DDBJ whole genome shotgun (WGS) entry which is preliminary data.</text>
</comment>
<dbReference type="RefSeq" id="WP_413271279.1">
    <property type="nucleotide sequence ID" value="NZ_JBHFNQ010000115.1"/>
</dbReference>